<feature type="transmembrane region" description="Helical" evidence="6">
    <location>
        <begin position="70"/>
        <end position="88"/>
    </location>
</feature>
<accession>A0ABV6G362</accession>
<gene>
    <name evidence="7" type="ORF">ACFFHW_08470</name>
</gene>
<keyword evidence="2" id="KW-1003">Cell membrane</keyword>
<evidence type="ECO:0000313" key="7">
    <source>
        <dbReference type="EMBL" id="MFC0268015.1"/>
    </source>
</evidence>
<keyword evidence="8" id="KW-1185">Reference proteome</keyword>
<dbReference type="EMBL" id="JBHLVX010000032">
    <property type="protein sequence ID" value="MFC0268015.1"/>
    <property type="molecule type" value="Genomic_DNA"/>
</dbReference>
<evidence type="ECO:0000256" key="3">
    <source>
        <dbReference type="ARBA" id="ARBA00022692"/>
    </source>
</evidence>
<keyword evidence="4 6" id="KW-1133">Transmembrane helix</keyword>
<comment type="subcellular location">
    <subcellularLocation>
        <location evidence="1">Cell membrane</location>
        <topology evidence="1">Multi-pass membrane protein</topology>
    </subcellularLocation>
</comment>
<evidence type="ECO:0000256" key="5">
    <source>
        <dbReference type="ARBA" id="ARBA00023136"/>
    </source>
</evidence>
<proteinExistence type="predicted"/>
<organism evidence="7 8">
    <name type="scientific">Kushneria aurantia</name>
    <dbReference type="NCBI Taxonomy" id="504092"/>
    <lineage>
        <taxon>Bacteria</taxon>
        <taxon>Pseudomonadati</taxon>
        <taxon>Pseudomonadota</taxon>
        <taxon>Gammaproteobacteria</taxon>
        <taxon>Oceanospirillales</taxon>
        <taxon>Halomonadaceae</taxon>
        <taxon>Kushneria</taxon>
    </lineage>
</organism>
<dbReference type="InterPro" id="IPR005538">
    <property type="entry name" value="LrgA/CidA"/>
</dbReference>
<protein>
    <submittedName>
        <fullName evidence="7">CidA/LrgA family protein</fullName>
    </submittedName>
</protein>
<sequence>MTQRGDNRKMLKGFMWLMIFVIIGNLAQATLGIPIVGSVVGMLLLFVILLMRGRSSGSMARAAKQLIRHFTLLILPSAAGLFFLGPVLENNWPRLLLAIIGGTLISSVITLLTMNALLRWQYRREAHSQRSPKP</sequence>
<keyword evidence="3 6" id="KW-0812">Transmembrane</keyword>
<name>A0ABV6G362_9GAMM</name>
<dbReference type="PANTHER" id="PTHR33931">
    <property type="entry name" value="HOLIN-LIKE PROTEIN CIDA-RELATED"/>
    <property type="match status" value="1"/>
</dbReference>
<evidence type="ECO:0000256" key="1">
    <source>
        <dbReference type="ARBA" id="ARBA00004651"/>
    </source>
</evidence>
<feature type="transmembrane region" description="Helical" evidence="6">
    <location>
        <begin position="94"/>
        <end position="118"/>
    </location>
</feature>
<dbReference type="Pfam" id="PF03788">
    <property type="entry name" value="LrgA"/>
    <property type="match status" value="1"/>
</dbReference>
<evidence type="ECO:0000256" key="6">
    <source>
        <dbReference type="SAM" id="Phobius"/>
    </source>
</evidence>
<evidence type="ECO:0000313" key="8">
    <source>
        <dbReference type="Proteomes" id="UP001589814"/>
    </source>
</evidence>
<dbReference type="PANTHER" id="PTHR33931:SF2">
    <property type="entry name" value="HOLIN-LIKE PROTEIN CIDA"/>
    <property type="match status" value="1"/>
</dbReference>
<evidence type="ECO:0000256" key="2">
    <source>
        <dbReference type="ARBA" id="ARBA00022475"/>
    </source>
</evidence>
<dbReference type="Proteomes" id="UP001589814">
    <property type="component" value="Unassembled WGS sequence"/>
</dbReference>
<feature type="transmembrane region" description="Helical" evidence="6">
    <location>
        <begin position="33"/>
        <end position="50"/>
    </location>
</feature>
<comment type="caution">
    <text evidence="7">The sequence shown here is derived from an EMBL/GenBank/DDBJ whole genome shotgun (WGS) entry which is preliminary data.</text>
</comment>
<dbReference type="RefSeq" id="WP_083920786.1">
    <property type="nucleotide sequence ID" value="NZ_JBHLVX010000032.1"/>
</dbReference>
<evidence type="ECO:0000256" key="4">
    <source>
        <dbReference type="ARBA" id="ARBA00022989"/>
    </source>
</evidence>
<reference evidence="7 8" key="1">
    <citation type="submission" date="2024-09" db="EMBL/GenBank/DDBJ databases">
        <authorList>
            <person name="Sun Q."/>
            <person name="Mori K."/>
        </authorList>
    </citation>
    <scope>NUCLEOTIDE SEQUENCE [LARGE SCALE GENOMIC DNA]</scope>
    <source>
        <strain evidence="7 8">CCM 7415</strain>
    </source>
</reference>
<keyword evidence="5 6" id="KW-0472">Membrane</keyword>
<feature type="transmembrane region" description="Helical" evidence="6">
    <location>
        <begin position="10"/>
        <end position="27"/>
    </location>
</feature>